<gene>
    <name evidence="3" type="ORF">F5891DRAFT_1033950</name>
</gene>
<dbReference type="GO" id="GO:0042407">
    <property type="term" value="P:cristae formation"/>
    <property type="evidence" value="ECO:0007669"/>
    <property type="project" value="TreeGrafter"/>
</dbReference>
<dbReference type="CDD" id="cd06257">
    <property type="entry name" value="DnaJ"/>
    <property type="match status" value="1"/>
</dbReference>
<keyword evidence="1" id="KW-0143">Chaperone</keyword>
<dbReference type="InterPro" id="IPR055225">
    <property type="entry name" value="DNAJC11-like_beta-barrel"/>
</dbReference>
<dbReference type="RefSeq" id="XP_041225989.1">
    <property type="nucleotide sequence ID" value="XM_041361733.1"/>
</dbReference>
<feature type="domain" description="J" evidence="2">
    <location>
        <begin position="13"/>
        <end position="95"/>
    </location>
</feature>
<dbReference type="Gene3D" id="1.10.287.110">
    <property type="entry name" value="DnaJ domain"/>
    <property type="match status" value="1"/>
</dbReference>
<name>A0AAD4E634_9AGAM</name>
<dbReference type="GO" id="GO:0005739">
    <property type="term" value="C:mitochondrion"/>
    <property type="evidence" value="ECO:0007669"/>
    <property type="project" value="GOC"/>
</dbReference>
<evidence type="ECO:0000313" key="4">
    <source>
        <dbReference type="Proteomes" id="UP001195769"/>
    </source>
</evidence>
<dbReference type="AlphaFoldDB" id="A0AAD4E634"/>
<dbReference type="InterPro" id="IPR001623">
    <property type="entry name" value="DnaJ_domain"/>
</dbReference>
<dbReference type="InterPro" id="IPR036869">
    <property type="entry name" value="J_dom_sf"/>
</dbReference>
<dbReference type="InterPro" id="IPR024586">
    <property type="entry name" value="DnaJ-like_C11_C"/>
</dbReference>
<evidence type="ECO:0000313" key="3">
    <source>
        <dbReference type="EMBL" id="KAG1900413.1"/>
    </source>
</evidence>
<keyword evidence="4" id="KW-1185">Reference proteome</keyword>
<dbReference type="PROSITE" id="PS50076">
    <property type="entry name" value="DNAJ_2"/>
    <property type="match status" value="1"/>
</dbReference>
<dbReference type="Proteomes" id="UP001195769">
    <property type="component" value="Unassembled WGS sequence"/>
</dbReference>
<dbReference type="PRINTS" id="PR00625">
    <property type="entry name" value="JDOMAIN"/>
</dbReference>
<evidence type="ECO:0000256" key="1">
    <source>
        <dbReference type="ARBA" id="ARBA00023186"/>
    </source>
</evidence>
<dbReference type="EMBL" id="JABBWK010000027">
    <property type="protein sequence ID" value="KAG1900413.1"/>
    <property type="molecule type" value="Genomic_DNA"/>
</dbReference>
<dbReference type="GeneID" id="64656031"/>
<dbReference type="Pfam" id="PF22774">
    <property type="entry name" value="DNAJC11_beta-barrel"/>
    <property type="match status" value="1"/>
</dbReference>
<comment type="caution">
    <text evidence="3">The sequence shown here is derived from an EMBL/GenBank/DDBJ whole genome shotgun (WGS) entry which is preliminary data.</text>
</comment>
<sequence>MNKSRVDPVRNEYFYSVLNVPTTASANEIRERYKALSVIFHPDKQRGERTKDTAAVEFLEIQKAYEGEDALKTPWPTELRSQSVEQIRAHLRRWRIDRSQEVFDHLIRPRGTVTCGIDASTLFARDGDLDYDSRGILTRFRGVWVSQFAIRHSVMKVLNEKTNLKFTSHLGLGPRNDLLSRNNLMGTIRHQFSPRLALEATAHFLDPHLVVAKASYEDNDNTLNCRVHFIPAFWNLLPPASTVSFSRRLFRHASTVGSVAWTFSPLSMGSFEFDIHSPQPFDFSSSENYVRYTDRMNADFTNKPGSASGFGVGLRAWSCGLQLSGRLEIGFRQMAYLVTATWTNTNAAISTSFGVSTKGLIMRFELEYLHQKWILPITLSTVRNQTLEFFSAVLPSTVLLLGYHFILKPRRQLQRTLYFRKAERLLKEEKTQLKRRIDDTVGLLSDTAKRHMQTERSRGGLVILSATYGPETGAENLTIDVTVPVQALVHNSQVHIPGHRTKAGIQGFYDPAPTSPKSLRVRYLFRDRQHYAEIPDYVPVVLPLPDHLVN</sequence>
<proteinExistence type="predicted"/>
<dbReference type="Pfam" id="PF11875">
    <property type="entry name" value="DnaJ-like_C11_C"/>
    <property type="match status" value="1"/>
</dbReference>
<protein>
    <recommendedName>
        <fullName evidence="2">J domain-containing protein</fullName>
    </recommendedName>
</protein>
<dbReference type="SUPFAM" id="SSF46565">
    <property type="entry name" value="Chaperone J-domain"/>
    <property type="match status" value="1"/>
</dbReference>
<dbReference type="Pfam" id="PF00226">
    <property type="entry name" value="DnaJ"/>
    <property type="match status" value="1"/>
</dbReference>
<evidence type="ECO:0000259" key="2">
    <source>
        <dbReference type="PROSITE" id="PS50076"/>
    </source>
</evidence>
<dbReference type="PANTHER" id="PTHR44157">
    <property type="entry name" value="DNAJ HOMOLOG SUBFAMILY C MEMBER 11"/>
    <property type="match status" value="1"/>
</dbReference>
<dbReference type="PANTHER" id="PTHR44157:SF1">
    <property type="entry name" value="DNAJ HOMOLOG SUBFAMILY C MEMBER 11"/>
    <property type="match status" value="1"/>
</dbReference>
<organism evidence="3 4">
    <name type="scientific">Suillus fuscotomentosus</name>
    <dbReference type="NCBI Taxonomy" id="1912939"/>
    <lineage>
        <taxon>Eukaryota</taxon>
        <taxon>Fungi</taxon>
        <taxon>Dikarya</taxon>
        <taxon>Basidiomycota</taxon>
        <taxon>Agaricomycotina</taxon>
        <taxon>Agaricomycetes</taxon>
        <taxon>Agaricomycetidae</taxon>
        <taxon>Boletales</taxon>
        <taxon>Suillineae</taxon>
        <taxon>Suillaceae</taxon>
        <taxon>Suillus</taxon>
    </lineage>
</organism>
<dbReference type="InterPro" id="IPR052243">
    <property type="entry name" value="Mito_inner_membrane_organizer"/>
</dbReference>
<reference evidence="3" key="1">
    <citation type="journal article" date="2020" name="New Phytol.">
        <title>Comparative genomics reveals dynamic genome evolution in host specialist ectomycorrhizal fungi.</title>
        <authorList>
            <person name="Lofgren L.A."/>
            <person name="Nguyen N.H."/>
            <person name="Vilgalys R."/>
            <person name="Ruytinx J."/>
            <person name="Liao H.L."/>
            <person name="Branco S."/>
            <person name="Kuo A."/>
            <person name="LaButti K."/>
            <person name="Lipzen A."/>
            <person name="Andreopoulos W."/>
            <person name="Pangilinan J."/>
            <person name="Riley R."/>
            <person name="Hundley H."/>
            <person name="Na H."/>
            <person name="Barry K."/>
            <person name="Grigoriev I.V."/>
            <person name="Stajich J.E."/>
            <person name="Kennedy P.G."/>
        </authorList>
    </citation>
    <scope>NUCLEOTIDE SEQUENCE</scope>
    <source>
        <strain evidence="3">FC203</strain>
    </source>
</reference>
<accession>A0AAD4E634</accession>
<dbReference type="SMART" id="SM00271">
    <property type="entry name" value="DnaJ"/>
    <property type="match status" value="1"/>
</dbReference>